<dbReference type="SUPFAM" id="SSF52317">
    <property type="entry name" value="Class I glutamine amidotransferase-like"/>
    <property type="match status" value="1"/>
</dbReference>
<organism evidence="2 3">
    <name type="scientific">Planococcus shixiaomingii</name>
    <dbReference type="NCBI Taxonomy" id="3058393"/>
    <lineage>
        <taxon>Bacteria</taxon>
        <taxon>Bacillati</taxon>
        <taxon>Bacillota</taxon>
        <taxon>Bacilli</taxon>
        <taxon>Bacillales</taxon>
        <taxon>Caryophanaceae</taxon>
        <taxon>Planococcus</taxon>
    </lineage>
</organism>
<name>A0ABT8N3P6_9BACL</name>
<feature type="domain" description="DJ-1/PfpI" evidence="1">
    <location>
        <begin position="2"/>
        <end position="173"/>
    </location>
</feature>
<dbReference type="Gene3D" id="3.40.50.880">
    <property type="match status" value="1"/>
</dbReference>
<evidence type="ECO:0000313" key="3">
    <source>
        <dbReference type="Proteomes" id="UP001172055"/>
    </source>
</evidence>
<dbReference type="InterPro" id="IPR002818">
    <property type="entry name" value="DJ-1/PfpI"/>
</dbReference>
<dbReference type="Proteomes" id="UP001172055">
    <property type="component" value="Unassembled WGS sequence"/>
</dbReference>
<sequence length="209" mass="22904">MKEVLIVILDEFADWEAASLAAALNQAPETEGAEQKYLVKTVSLTKEPVRSIGGFTVLPDYDLASVKDGYAGVILIGGNSWRKEASGQVMQLVQKALDSKLVLGAICDATVFAGKNGLLNDIDHTSNQLEELKDWAGSDYTGETQYLHQQVVRSGNVITANGTAFLEFGKEVLLALDAFPQEEIEEWYQVFKVGYHEYVKQVSGENSPK</sequence>
<accession>A0ABT8N3P6</accession>
<reference evidence="2 3" key="1">
    <citation type="submission" date="2023-06" db="EMBL/GenBank/DDBJ databases">
        <title>Novel species in genus Planococcus.</title>
        <authorList>
            <person name="Ning S."/>
        </authorList>
    </citation>
    <scope>NUCLEOTIDE SEQUENCE [LARGE SCALE GENOMIC DNA]</scope>
    <source>
        <strain evidence="2 3">N028</strain>
    </source>
</reference>
<gene>
    <name evidence="2" type="ORF">QWY14_11890</name>
</gene>
<dbReference type="PANTHER" id="PTHR48094">
    <property type="entry name" value="PROTEIN/NUCLEIC ACID DEGLYCASE DJ-1-RELATED"/>
    <property type="match status" value="1"/>
</dbReference>
<evidence type="ECO:0000259" key="1">
    <source>
        <dbReference type="Pfam" id="PF01965"/>
    </source>
</evidence>
<dbReference type="EMBL" id="JAUJWV010000001">
    <property type="protein sequence ID" value="MDN7242506.1"/>
    <property type="molecule type" value="Genomic_DNA"/>
</dbReference>
<dbReference type="InterPro" id="IPR029062">
    <property type="entry name" value="Class_I_gatase-like"/>
</dbReference>
<dbReference type="Pfam" id="PF01965">
    <property type="entry name" value="DJ-1_PfpI"/>
    <property type="match status" value="1"/>
</dbReference>
<dbReference type="PANTHER" id="PTHR48094:SF19">
    <property type="entry name" value="DJ-1_PFPI DOMAIN-CONTAINING PROTEIN"/>
    <property type="match status" value="1"/>
</dbReference>
<dbReference type="InterPro" id="IPR050325">
    <property type="entry name" value="Prot/Nucl_acid_deglycase"/>
</dbReference>
<protein>
    <submittedName>
        <fullName evidence="2">DJ-1/PfpI family protein</fullName>
    </submittedName>
</protein>
<evidence type="ECO:0000313" key="2">
    <source>
        <dbReference type="EMBL" id="MDN7242506.1"/>
    </source>
</evidence>
<keyword evidence="3" id="KW-1185">Reference proteome</keyword>
<dbReference type="RefSeq" id="WP_300986543.1">
    <property type="nucleotide sequence ID" value="NZ_CP129236.1"/>
</dbReference>
<proteinExistence type="predicted"/>
<comment type="caution">
    <text evidence="2">The sequence shown here is derived from an EMBL/GenBank/DDBJ whole genome shotgun (WGS) entry which is preliminary data.</text>
</comment>